<keyword evidence="1" id="KW-0479">Metal-binding</keyword>
<feature type="coiled-coil region" evidence="4">
    <location>
        <begin position="14"/>
        <end position="45"/>
    </location>
</feature>
<evidence type="ECO:0000256" key="4">
    <source>
        <dbReference type="SAM" id="Coils"/>
    </source>
</evidence>
<dbReference type="AlphaFoldDB" id="A0A2I1GPT4"/>
<dbReference type="PROSITE" id="PS51800">
    <property type="entry name" value="ZF_CHHC_U11_48K"/>
    <property type="match status" value="1"/>
</dbReference>
<evidence type="ECO:0000256" key="2">
    <source>
        <dbReference type="ARBA" id="ARBA00022771"/>
    </source>
</evidence>
<evidence type="ECO:0000313" key="6">
    <source>
        <dbReference type="EMBL" id="PKY48646.1"/>
    </source>
</evidence>
<accession>A0A2I1GPT4</accession>
<evidence type="ECO:0000256" key="3">
    <source>
        <dbReference type="ARBA" id="ARBA00022833"/>
    </source>
</evidence>
<dbReference type="Pfam" id="PF05253">
    <property type="entry name" value="zf-U11-48K"/>
    <property type="match status" value="1"/>
</dbReference>
<dbReference type="GO" id="GO:0008270">
    <property type="term" value="F:zinc ion binding"/>
    <property type="evidence" value="ECO:0007669"/>
    <property type="project" value="UniProtKB-KW"/>
</dbReference>
<dbReference type="VEuPathDB" id="FungiDB:RhiirFUN_017269"/>
<comment type="caution">
    <text evidence="6">The sequence shown here is derived from an EMBL/GenBank/DDBJ whole genome shotgun (WGS) entry which is preliminary data.</text>
</comment>
<dbReference type="VEuPathDB" id="FungiDB:FUN_013822"/>
<evidence type="ECO:0000313" key="7">
    <source>
        <dbReference type="Proteomes" id="UP000234323"/>
    </source>
</evidence>
<dbReference type="OrthoDB" id="69229at2759"/>
<protein>
    <recommendedName>
        <fullName evidence="5">CHHC U11-48K-type domain-containing protein</fullName>
    </recommendedName>
</protein>
<gene>
    <name evidence="6" type="ORF">RhiirA4_525670</name>
</gene>
<evidence type="ECO:0000256" key="1">
    <source>
        <dbReference type="ARBA" id="ARBA00022723"/>
    </source>
</evidence>
<reference evidence="6 7" key="1">
    <citation type="submission" date="2015-10" db="EMBL/GenBank/DDBJ databases">
        <title>Genome analyses suggest a sexual origin of heterokaryosis in a supposedly ancient asexual fungus.</title>
        <authorList>
            <person name="Ropars J."/>
            <person name="Sedzielewska K."/>
            <person name="Noel J."/>
            <person name="Charron P."/>
            <person name="Farinelli L."/>
            <person name="Marton T."/>
            <person name="Kruger M."/>
            <person name="Pelin A."/>
            <person name="Brachmann A."/>
            <person name="Corradi N."/>
        </authorList>
    </citation>
    <scope>NUCLEOTIDE SEQUENCE [LARGE SCALE GENOMIC DNA]</scope>
    <source>
        <strain evidence="6 7">A4</strain>
    </source>
</reference>
<proteinExistence type="predicted"/>
<keyword evidence="7" id="KW-1185">Reference proteome</keyword>
<dbReference type="InterPro" id="IPR051591">
    <property type="entry name" value="UPF0224_FAM112_RNA_Proc"/>
</dbReference>
<dbReference type="PANTHER" id="PTHR21402">
    <property type="entry name" value="GAMETOCYTE SPECIFIC FACTOR 1-RELATED"/>
    <property type="match status" value="1"/>
</dbReference>
<dbReference type="PANTHER" id="PTHR21402:SF10">
    <property type="entry name" value="U11_U12 SMALL NUCLEAR RIBONUCLEOPROTEIN 48 KDA PROTEIN"/>
    <property type="match status" value="1"/>
</dbReference>
<sequence length="245" mass="29188">MSIENSSQSRLNQIEAYETQLKEYNKHFENLLNELSLDLENVKIQQQEIKSLVNCPFNPAHKVPSKSFGRHFRKCELKFHGIHNELGRRKKLPSSNFFYQNSPSVISLNKEELQQISEIKEGPLSLTVDQRLQKYEKEIGMCDQIREQHQQQKKDIYQNFDQVWETIQKMKEQSQGQKTREELLAEQRDYKRRRKSYRAKNIKITQRTPTQVHRDIIAAYMEDFKLLAQFEASQQDQIELPPKSF</sequence>
<keyword evidence="2" id="KW-0863">Zinc-finger</keyword>
<evidence type="ECO:0000259" key="5">
    <source>
        <dbReference type="PROSITE" id="PS51800"/>
    </source>
</evidence>
<dbReference type="Proteomes" id="UP000234323">
    <property type="component" value="Unassembled WGS sequence"/>
</dbReference>
<keyword evidence="3" id="KW-0862">Zinc</keyword>
<feature type="domain" description="CHHC U11-48K-type" evidence="5">
    <location>
        <begin position="52"/>
        <end position="79"/>
    </location>
</feature>
<dbReference type="EMBL" id="LLXI01000657">
    <property type="protein sequence ID" value="PKY48646.1"/>
    <property type="molecule type" value="Genomic_DNA"/>
</dbReference>
<organism evidence="6 7">
    <name type="scientific">Rhizophagus irregularis</name>
    <dbReference type="NCBI Taxonomy" id="588596"/>
    <lineage>
        <taxon>Eukaryota</taxon>
        <taxon>Fungi</taxon>
        <taxon>Fungi incertae sedis</taxon>
        <taxon>Mucoromycota</taxon>
        <taxon>Glomeromycotina</taxon>
        <taxon>Glomeromycetes</taxon>
        <taxon>Glomerales</taxon>
        <taxon>Glomeraceae</taxon>
        <taxon>Rhizophagus</taxon>
    </lineage>
</organism>
<dbReference type="InterPro" id="IPR022776">
    <property type="entry name" value="TRM13/UPF0224_CHHC_Znf_dom"/>
</dbReference>
<name>A0A2I1GPT4_9GLOM</name>
<keyword evidence="4" id="KW-0175">Coiled coil</keyword>
<dbReference type="VEuPathDB" id="FungiDB:RhiirA1_488360"/>